<accession>A0A6J7X5R8</accession>
<dbReference type="EMBL" id="LR798356">
    <property type="protein sequence ID" value="CAB5225965.1"/>
    <property type="molecule type" value="Genomic_DNA"/>
</dbReference>
<evidence type="ECO:0000313" key="1">
    <source>
        <dbReference type="EMBL" id="CAB5225965.1"/>
    </source>
</evidence>
<organism evidence="1">
    <name type="scientific">uncultured Caudovirales phage</name>
    <dbReference type="NCBI Taxonomy" id="2100421"/>
    <lineage>
        <taxon>Viruses</taxon>
        <taxon>Duplodnaviria</taxon>
        <taxon>Heunggongvirae</taxon>
        <taxon>Uroviricota</taxon>
        <taxon>Caudoviricetes</taxon>
        <taxon>Peduoviridae</taxon>
        <taxon>Maltschvirus</taxon>
        <taxon>Maltschvirus maltsch</taxon>
    </lineage>
</organism>
<protein>
    <submittedName>
        <fullName evidence="1">Uncharacterized protein</fullName>
    </submittedName>
</protein>
<reference evidence="1" key="1">
    <citation type="submission" date="2020-05" db="EMBL/GenBank/DDBJ databases">
        <authorList>
            <person name="Chiriac C."/>
            <person name="Salcher M."/>
            <person name="Ghai R."/>
            <person name="Kavagutti S V."/>
        </authorList>
    </citation>
    <scope>NUCLEOTIDE SEQUENCE</scope>
</reference>
<sequence length="93" mass="11055">MIPTTKDTQGHIMMKELHLELPVVDKENPPPVLPSRYITVVELVDPNDERLKGIPHNPTDEELETIIRKYEQENEWTNRVWESYIDEYRNPTE</sequence>
<gene>
    <name evidence="1" type="ORF">UFOVP755_24</name>
</gene>
<name>A0A6J7X5R8_9CAUD</name>
<proteinExistence type="predicted"/>